<keyword evidence="2" id="KW-1185">Reference proteome</keyword>
<comment type="caution">
    <text evidence="1">The sequence shown here is derived from an EMBL/GenBank/DDBJ whole genome shotgun (WGS) entry which is preliminary data.</text>
</comment>
<reference evidence="2" key="1">
    <citation type="journal article" date="2022" name="Mol. Ecol. Resour.">
        <title>The genomes of chicory, endive, great burdock and yacon provide insights into Asteraceae palaeo-polyploidization history and plant inulin production.</title>
        <authorList>
            <person name="Fan W."/>
            <person name="Wang S."/>
            <person name="Wang H."/>
            <person name="Wang A."/>
            <person name="Jiang F."/>
            <person name="Liu H."/>
            <person name="Zhao H."/>
            <person name="Xu D."/>
            <person name="Zhang Y."/>
        </authorList>
    </citation>
    <scope>NUCLEOTIDE SEQUENCE [LARGE SCALE GENOMIC DNA]</scope>
    <source>
        <strain evidence="2">cv. Punajuju</strain>
    </source>
</reference>
<gene>
    <name evidence="1" type="ORF">L2E82_02284</name>
</gene>
<proteinExistence type="predicted"/>
<accession>A0ACB9H188</accession>
<name>A0ACB9H188_CICIN</name>
<sequence length="256" mass="29193">MAPEDGAVKFKNTAQGSGDGGGGNDLTKGLWTPKEDALLAKYVMENGERKWNDLSRKFGLMRCGNSCRLRWFNHLRSNLKKEDFTPEEENKILKLHAKYGNRWSRLARHLPGRTDNEIKNFWNTRLKRIVRAGLPIYPPEILSEIRHRHLNHQQVEQPQQNHIELSSSLSLSSPQNPEFSSFPFSSYIRRISEVDVLNDDLVYFPPTGPPQALNLRSDRASTIPAIISNDIMAATCSRRSTTGEIYVPNHPNIYTP</sequence>
<dbReference type="EMBL" id="CM042009">
    <property type="protein sequence ID" value="KAI3789487.1"/>
    <property type="molecule type" value="Genomic_DNA"/>
</dbReference>
<protein>
    <submittedName>
        <fullName evidence="1">Uncharacterized protein</fullName>
    </submittedName>
</protein>
<dbReference type="Proteomes" id="UP001055811">
    <property type="component" value="Linkage Group LG01"/>
</dbReference>
<organism evidence="1 2">
    <name type="scientific">Cichorium intybus</name>
    <name type="common">Chicory</name>
    <dbReference type="NCBI Taxonomy" id="13427"/>
    <lineage>
        <taxon>Eukaryota</taxon>
        <taxon>Viridiplantae</taxon>
        <taxon>Streptophyta</taxon>
        <taxon>Embryophyta</taxon>
        <taxon>Tracheophyta</taxon>
        <taxon>Spermatophyta</taxon>
        <taxon>Magnoliopsida</taxon>
        <taxon>eudicotyledons</taxon>
        <taxon>Gunneridae</taxon>
        <taxon>Pentapetalae</taxon>
        <taxon>asterids</taxon>
        <taxon>campanulids</taxon>
        <taxon>Asterales</taxon>
        <taxon>Asteraceae</taxon>
        <taxon>Cichorioideae</taxon>
        <taxon>Cichorieae</taxon>
        <taxon>Cichoriinae</taxon>
        <taxon>Cichorium</taxon>
    </lineage>
</organism>
<evidence type="ECO:0000313" key="1">
    <source>
        <dbReference type="EMBL" id="KAI3789487.1"/>
    </source>
</evidence>
<evidence type="ECO:0000313" key="2">
    <source>
        <dbReference type="Proteomes" id="UP001055811"/>
    </source>
</evidence>
<reference evidence="1 2" key="2">
    <citation type="journal article" date="2022" name="Mol. Ecol. Resour.">
        <title>The genomes of chicory, endive, great burdock and yacon provide insights into Asteraceae paleo-polyploidization history and plant inulin production.</title>
        <authorList>
            <person name="Fan W."/>
            <person name="Wang S."/>
            <person name="Wang H."/>
            <person name="Wang A."/>
            <person name="Jiang F."/>
            <person name="Liu H."/>
            <person name="Zhao H."/>
            <person name="Xu D."/>
            <person name="Zhang Y."/>
        </authorList>
    </citation>
    <scope>NUCLEOTIDE SEQUENCE [LARGE SCALE GENOMIC DNA]</scope>
    <source>
        <strain evidence="2">cv. Punajuju</strain>
        <tissue evidence="1">Leaves</tissue>
    </source>
</reference>